<dbReference type="PRINTS" id="PR00040">
    <property type="entry name" value="HTHMERR"/>
</dbReference>
<dbReference type="KEGG" id="strr:EKD16_23455"/>
<dbReference type="InterPro" id="IPR009061">
    <property type="entry name" value="DNA-bd_dom_put_sf"/>
</dbReference>
<feature type="region of interest" description="Disordered" evidence="5">
    <location>
        <begin position="123"/>
        <end position="144"/>
    </location>
</feature>
<dbReference type="InterPro" id="IPR047057">
    <property type="entry name" value="MerR_fam"/>
</dbReference>
<accession>A0A4P6QAB1</accession>
<dbReference type="OrthoDB" id="5296483at2"/>
<dbReference type="RefSeq" id="WP_131101310.1">
    <property type="nucleotide sequence ID" value="NZ_CP036455.1"/>
</dbReference>
<reference evidence="7 8" key="1">
    <citation type="submission" date="2019-02" db="EMBL/GenBank/DDBJ databases">
        <authorList>
            <person name="Khodamoradi S."/>
            <person name="Hahnke R.L."/>
            <person name="Kaempfer P."/>
            <person name="Schumann P."/>
            <person name="Rohde M."/>
            <person name="Steinert M."/>
            <person name="Luzhetskyy A."/>
            <person name="Wink J."/>
            <person name="Ruckert C."/>
        </authorList>
    </citation>
    <scope>NUCLEOTIDE SEQUENCE [LARGE SCALE GENOMIC DNA]</scope>
    <source>
        <strain evidence="7 8">M2</strain>
    </source>
</reference>
<dbReference type="Proteomes" id="UP000292235">
    <property type="component" value="Chromosome"/>
</dbReference>
<dbReference type="PANTHER" id="PTHR30204">
    <property type="entry name" value="REDOX-CYCLING DRUG-SENSING TRANSCRIPTIONAL ACTIVATOR SOXR"/>
    <property type="match status" value="1"/>
</dbReference>
<protein>
    <submittedName>
        <fullName evidence="7">HTH-type transcriptional regulator AdhR</fullName>
    </submittedName>
</protein>
<dbReference type="PROSITE" id="PS50937">
    <property type="entry name" value="HTH_MERR_2"/>
    <property type="match status" value="1"/>
</dbReference>
<sequence>MRIGELSRRTGVSGPALRYYEEQGLLHPRRRSSGYREYSESDVAAVGHIRMLLAAGLGTGVIAEVLPCMASDGGYLAPGCPEITEVLVAERERISGAITALDAARQALEGIITAPVPEDADALCDADAGGAPAEQSSAERAGAG</sequence>
<keyword evidence="4" id="KW-0804">Transcription</keyword>
<dbReference type="SUPFAM" id="SSF46955">
    <property type="entry name" value="Putative DNA-binding domain"/>
    <property type="match status" value="1"/>
</dbReference>
<dbReference type="GO" id="GO:0003677">
    <property type="term" value="F:DNA binding"/>
    <property type="evidence" value="ECO:0007669"/>
    <property type="project" value="UniProtKB-KW"/>
</dbReference>
<keyword evidence="3" id="KW-0238">DNA-binding</keyword>
<evidence type="ECO:0000256" key="4">
    <source>
        <dbReference type="ARBA" id="ARBA00023163"/>
    </source>
</evidence>
<dbReference type="InterPro" id="IPR000551">
    <property type="entry name" value="MerR-type_HTH_dom"/>
</dbReference>
<evidence type="ECO:0000256" key="2">
    <source>
        <dbReference type="ARBA" id="ARBA00023015"/>
    </source>
</evidence>
<dbReference type="GO" id="GO:0003700">
    <property type="term" value="F:DNA-binding transcription factor activity"/>
    <property type="evidence" value="ECO:0007669"/>
    <property type="project" value="InterPro"/>
</dbReference>
<evidence type="ECO:0000256" key="3">
    <source>
        <dbReference type="ARBA" id="ARBA00023125"/>
    </source>
</evidence>
<dbReference type="SMART" id="SM00422">
    <property type="entry name" value="HTH_MERR"/>
    <property type="match status" value="1"/>
</dbReference>
<dbReference type="Pfam" id="PF13411">
    <property type="entry name" value="MerR_1"/>
    <property type="match status" value="1"/>
</dbReference>
<feature type="domain" description="HTH merR-type" evidence="6">
    <location>
        <begin position="1"/>
        <end position="68"/>
    </location>
</feature>
<dbReference type="Gene3D" id="1.10.1660.10">
    <property type="match status" value="1"/>
</dbReference>
<evidence type="ECO:0000313" key="8">
    <source>
        <dbReference type="Proteomes" id="UP000292235"/>
    </source>
</evidence>
<name>A0A4P6QAB1_9ACTN</name>
<dbReference type="EMBL" id="CP036455">
    <property type="protein sequence ID" value="QBI56439.1"/>
    <property type="molecule type" value="Genomic_DNA"/>
</dbReference>
<dbReference type="PANTHER" id="PTHR30204:SF69">
    <property type="entry name" value="MERR-FAMILY TRANSCRIPTIONAL REGULATOR"/>
    <property type="match status" value="1"/>
</dbReference>
<dbReference type="CDD" id="cd01282">
    <property type="entry name" value="HTH_MerR-like_sg3"/>
    <property type="match status" value="1"/>
</dbReference>
<organism evidence="7 8">
    <name type="scientific">Streptomonospora litoralis</name>
    <dbReference type="NCBI Taxonomy" id="2498135"/>
    <lineage>
        <taxon>Bacteria</taxon>
        <taxon>Bacillati</taxon>
        <taxon>Actinomycetota</taxon>
        <taxon>Actinomycetes</taxon>
        <taxon>Streptosporangiales</taxon>
        <taxon>Nocardiopsidaceae</taxon>
        <taxon>Streptomonospora</taxon>
    </lineage>
</organism>
<evidence type="ECO:0000256" key="5">
    <source>
        <dbReference type="SAM" id="MobiDB-lite"/>
    </source>
</evidence>
<dbReference type="AlphaFoldDB" id="A0A4P6QAB1"/>
<gene>
    <name evidence="7" type="primary">adhR3</name>
    <name evidence="7" type="ORF">EKD16_23455</name>
</gene>
<dbReference type="PROSITE" id="PS00552">
    <property type="entry name" value="HTH_MERR_1"/>
    <property type="match status" value="1"/>
</dbReference>
<keyword evidence="8" id="KW-1185">Reference proteome</keyword>
<proteinExistence type="predicted"/>
<evidence type="ECO:0000259" key="6">
    <source>
        <dbReference type="PROSITE" id="PS50937"/>
    </source>
</evidence>
<keyword evidence="1" id="KW-0678">Repressor</keyword>
<keyword evidence="2" id="KW-0805">Transcription regulation</keyword>
<evidence type="ECO:0000313" key="7">
    <source>
        <dbReference type="EMBL" id="QBI56439.1"/>
    </source>
</evidence>
<evidence type="ECO:0000256" key="1">
    <source>
        <dbReference type="ARBA" id="ARBA00022491"/>
    </source>
</evidence>